<gene>
    <name evidence="2" type="ORF">GCM10010406_46270</name>
</gene>
<organism evidence="2 3">
    <name type="scientific">Streptomyces thermolineatus</name>
    <dbReference type="NCBI Taxonomy" id="44033"/>
    <lineage>
        <taxon>Bacteria</taxon>
        <taxon>Bacillati</taxon>
        <taxon>Actinomycetota</taxon>
        <taxon>Actinomycetes</taxon>
        <taxon>Kitasatosporales</taxon>
        <taxon>Streptomycetaceae</taxon>
        <taxon>Streptomyces</taxon>
    </lineage>
</organism>
<dbReference type="SUPFAM" id="SSF82784">
    <property type="entry name" value="OsmC-like"/>
    <property type="match status" value="1"/>
</dbReference>
<proteinExistence type="inferred from homology"/>
<comment type="similarity">
    <text evidence="1">Belongs to the OsmC/Ohr family.</text>
</comment>
<dbReference type="InterPro" id="IPR019953">
    <property type="entry name" value="OHR"/>
</dbReference>
<dbReference type="PANTHER" id="PTHR33797:SF2">
    <property type="entry name" value="ORGANIC HYDROPEROXIDE RESISTANCE PROTEIN-LIKE"/>
    <property type="match status" value="1"/>
</dbReference>
<protein>
    <submittedName>
        <fullName evidence="2">OsmC family protein</fullName>
    </submittedName>
</protein>
<dbReference type="InterPro" id="IPR036102">
    <property type="entry name" value="OsmC/Ohrsf"/>
</dbReference>
<evidence type="ECO:0000313" key="2">
    <source>
        <dbReference type="EMBL" id="GAA2504390.1"/>
    </source>
</evidence>
<dbReference type="Gene3D" id="3.30.300.20">
    <property type="match status" value="1"/>
</dbReference>
<dbReference type="PANTHER" id="PTHR33797">
    <property type="entry name" value="ORGANIC HYDROPEROXIDE RESISTANCE PROTEIN-LIKE"/>
    <property type="match status" value="1"/>
</dbReference>
<sequence length="138" mass="14926">MSTGERTLYTTTAVSLRDPDRVRVGEEGHRELFVVGPDASETLFDEPAWNPEQMYAAAVASCLHQALALVASEVGVDTHGSRVKAVVSLEHTGPLRYSFSTTVSVDLPGVEPRRRDEVIAEALRSCPMGQGMEVEATP</sequence>
<dbReference type="Proteomes" id="UP001501358">
    <property type="component" value="Unassembled WGS sequence"/>
</dbReference>
<dbReference type="Pfam" id="PF02566">
    <property type="entry name" value="OsmC"/>
    <property type="match status" value="1"/>
</dbReference>
<evidence type="ECO:0000256" key="1">
    <source>
        <dbReference type="ARBA" id="ARBA00007378"/>
    </source>
</evidence>
<reference evidence="3" key="1">
    <citation type="journal article" date="2019" name="Int. J. Syst. Evol. Microbiol.">
        <title>The Global Catalogue of Microorganisms (GCM) 10K type strain sequencing project: providing services to taxonomists for standard genome sequencing and annotation.</title>
        <authorList>
            <consortium name="The Broad Institute Genomics Platform"/>
            <consortium name="The Broad Institute Genome Sequencing Center for Infectious Disease"/>
            <person name="Wu L."/>
            <person name="Ma J."/>
        </authorList>
    </citation>
    <scope>NUCLEOTIDE SEQUENCE [LARGE SCALE GENOMIC DNA]</scope>
    <source>
        <strain evidence="3">JCM 6307</strain>
    </source>
</reference>
<evidence type="ECO:0000313" key="3">
    <source>
        <dbReference type="Proteomes" id="UP001501358"/>
    </source>
</evidence>
<keyword evidence="3" id="KW-1185">Reference proteome</keyword>
<comment type="caution">
    <text evidence="2">The sequence shown here is derived from an EMBL/GenBank/DDBJ whole genome shotgun (WGS) entry which is preliminary data.</text>
</comment>
<accession>A0ABP5ZYE5</accession>
<dbReference type="RefSeq" id="WP_344385200.1">
    <property type="nucleotide sequence ID" value="NZ_BAAATA010000035.1"/>
</dbReference>
<name>A0ABP5ZYE5_9ACTN</name>
<dbReference type="EMBL" id="BAAATA010000035">
    <property type="protein sequence ID" value="GAA2504390.1"/>
    <property type="molecule type" value="Genomic_DNA"/>
</dbReference>
<dbReference type="InterPro" id="IPR003718">
    <property type="entry name" value="OsmC/Ohr_fam"/>
</dbReference>
<dbReference type="InterPro" id="IPR015946">
    <property type="entry name" value="KH_dom-like_a/b"/>
</dbReference>